<keyword evidence="4" id="KW-1185">Reference proteome</keyword>
<dbReference type="PANTHER" id="PTHR16127">
    <property type="entry name" value="TAXILIN"/>
    <property type="match status" value="1"/>
</dbReference>
<evidence type="ECO:0000313" key="4">
    <source>
        <dbReference type="Proteomes" id="UP000695000"/>
    </source>
</evidence>
<organism evidence="4 5">
    <name type="scientific">Nicrophorus vespilloides</name>
    <name type="common">Boreal carrion beetle</name>
    <dbReference type="NCBI Taxonomy" id="110193"/>
    <lineage>
        <taxon>Eukaryota</taxon>
        <taxon>Metazoa</taxon>
        <taxon>Ecdysozoa</taxon>
        <taxon>Arthropoda</taxon>
        <taxon>Hexapoda</taxon>
        <taxon>Insecta</taxon>
        <taxon>Pterygota</taxon>
        <taxon>Neoptera</taxon>
        <taxon>Endopterygota</taxon>
        <taxon>Coleoptera</taxon>
        <taxon>Polyphaga</taxon>
        <taxon>Staphyliniformia</taxon>
        <taxon>Silphidae</taxon>
        <taxon>Nicrophorinae</taxon>
        <taxon>Nicrophorus</taxon>
    </lineage>
</organism>
<comment type="similarity">
    <text evidence="1">Belongs to the taxilin family.</text>
</comment>
<keyword evidence="2" id="KW-0175">Coiled coil</keyword>
<feature type="compositionally biased region" description="Low complexity" evidence="3">
    <location>
        <begin position="392"/>
        <end position="405"/>
    </location>
</feature>
<protein>
    <submittedName>
        <fullName evidence="5">Beta-taxilin isoform X1</fullName>
    </submittedName>
</protein>
<name>A0ABM1MMD1_NICVS</name>
<dbReference type="Proteomes" id="UP000695000">
    <property type="component" value="Unplaced"/>
</dbReference>
<evidence type="ECO:0000256" key="1">
    <source>
        <dbReference type="ARBA" id="ARBA00009550"/>
    </source>
</evidence>
<reference evidence="5" key="1">
    <citation type="submission" date="2025-08" db="UniProtKB">
        <authorList>
            <consortium name="RefSeq"/>
        </authorList>
    </citation>
    <scope>IDENTIFICATION</scope>
    <source>
        <tissue evidence="5">Whole Larva</tissue>
    </source>
</reference>
<evidence type="ECO:0000313" key="5">
    <source>
        <dbReference type="RefSeq" id="XP_017775731.1"/>
    </source>
</evidence>
<evidence type="ECO:0000256" key="3">
    <source>
        <dbReference type="SAM" id="MobiDB-lite"/>
    </source>
</evidence>
<feature type="region of interest" description="Disordered" evidence="3">
    <location>
        <begin position="391"/>
        <end position="431"/>
    </location>
</feature>
<dbReference type="RefSeq" id="XP_017775731.1">
    <property type="nucleotide sequence ID" value="XM_017920242.1"/>
</dbReference>
<gene>
    <name evidence="5" type="primary">LOC108562056</name>
</gene>
<feature type="coiled-coil region" evidence="2">
    <location>
        <begin position="209"/>
        <end position="243"/>
    </location>
</feature>
<dbReference type="InterPro" id="IPR026183">
    <property type="entry name" value="Taxilin_fam"/>
</dbReference>
<proteinExistence type="inferred from homology"/>
<feature type="compositionally biased region" description="Polar residues" evidence="3">
    <location>
        <begin position="422"/>
        <end position="431"/>
    </location>
</feature>
<feature type="region of interest" description="Disordered" evidence="3">
    <location>
        <begin position="1"/>
        <end position="24"/>
    </location>
</feature>
<dbReference type="GeneID" id="108562056"/>
<feature type="coiled-coil region" evidence="2">
    <location>
        <begin position="61"/>
        <end position="116"/>
    </location>
</feature>
<sequence>MLEMEDTKVENKTNGKKKREDKIRRRDTKALENILKSINHLVEAEKFIILKGKYTDLYDEYRTLQNSLTATEKKYIVLQREKDQLQSEHSKSILARSRLENLCREFQKQNKLIKEENVAKIREEESRKEVTQKFQNTLTELSSVMMENNEKNMKLRDDNIDMANKIATLCQQFSKGEEELARMSKQMSLEKQLSEATVAKAQFELKAERELWNKESEILKKKLQKSEETCTHLQSNIKDLESHLQVYTGKYEEFETTISKSNQVFDNCKTEMTKMTKQNSLLEKELKQWKVRFEKKCKLAMDMTASKNAQEMEFGKKTEQLQKLCRQLQVDRTAYLKLLKANNIEPSTQVYVEPTPPPPHEPTQKEQKLELLKNTLKILQGQFIAELTGDPAAQEAVKAAAETEPVPVPKEEEEKEAVLNGDSVNESKSTE</sequence>
<dbReference type="PANTHER" id="PTHR16127:SF13">
    <property type="entry name" value="GH01188P"/>
    <property type="match status" value="1"/>
</dbReference>
<evidence type="ECO:0000256" key="2">
    <source>
        <dbReference type="SAM" id="Coils"/>
    </source>
</evidence>
<dbReference type="Pfam" id="PF09728">
    <property type="entry name" value="Taxilin"/>
    <property type="match status" value="1"/>
</dbReference>
<accession>A0ABM1MMD1</accession>